<name>A0ABW9AYE4_9BURK</name>
<evidence type="ECO:0008006" key="3">
    <source>
        <dbReference type="Google" id="ProtNLM"/>
    </source>
</evidence>
<dbReference type="InterPro" id="IPR032710">
    <property type="entry name" value="NTF2-like_dom_sf"/>
</dbReference>
<evidence type="ECO:0000313" key="1">
    <source>
        <dbReference type="EMBL" id="MFM0005580.1"/>
    </source>
</evidence>
<dbReference type="Gene3D" id="3.10.450.50">
    <property type="match status" value="1"/>
</dbReference>
<sequence length="194" mass="21701">MNTSLSSSSVRSLLECYLRAKDLNQPELISECFSSDAELTFSIATDDIDFPRRVIGAPAIAKTLVADFGERFDRCRTYYVCAEPQVDEGRVCSMPWLVVMRQRENESLRIGKGVYRWRFGNETGHADRIVQLHIHIERMDAVSDPQAGKLNALQASLLYPWLPPAALRDGLASFIATSSDTEFALPFQQPAAVD</sequence>
<gene>
    <name evidence="1" type="ORF">PQR57_31835</name>
</gene>
<dbReference type="Proteomes" id="UP001629230">
    <property type="component" value="Unassembled WGS sequence"/>
</dbReference>
<evidence type="ECO:0000313" key="2">
    <source>
        <dbReference type="Proteomes" id="UP001629230"/>
    </source>
</evidence>
<organism evidence="1 2">
    <name type="scientific">Paraburkholderia dipogonis</name>
    <dbReference type="NCBI Taxonomy" id="1211383"/>
    <lineage>
        <taxon>Bacteria</taxon>
        <taxon>Pseudomonadati</taxon>
        <taxon>Pseudomonadota</taxon>
        <taxon>Betaproteobacteria</taxon>
        <taxon>Burkholderiales</taxon>
        <taxon>Burkholderiaceae</taxon>
        <taxon>Paraburkholderia</taxon>
    </lineage>
</organism>
<proteinExistence type="predicted"/>
<reference evidence="1 2" key="1">
    <citation type="journal article" date="2024" name="Chem. Sci.">
        <title>Discovery of megapolipeptins by genome mining of a Burkholderiales bacteria collection.</title>
        <authorList>
            <person name="Paulo B.S."/>
            <person name="Recchia M.J.J."/>
            <person name="Lee S."/>
            <person name="Fergusson C.H."/>
            <person name="Romanowski S.B."/>
            <person name="Hernandez A."/>
            <person name="Krull N."/>
            <person name="Liu D.Y."/>
            <person name="Cavanagh H."/>
            <person name="Bos A."/>
            <person name="Gray C.A."/>
            <person name="Murphy B.T."/>
            <person name="Linington R.G."/>
            <person name="Eustaquio A.S."/>
        </authorList>
    </citation>
    <scope>NUCLEOTIDE SEQUENCE [LARGE SCALE GENOMIC DNA]</scope>
    <source>
        <strain evidence="1 2">RL17-350-BIC-A</strain>
    </source>
</reference>
<protein>
    <recommendedName>
        <fullName evidence="3">SnoaL-like domain-containing protein</fullName>
    </recommendedName>
</protein>
<accession>A0ABW9AYE4</accession>
<comment type="caution">
    <text evidence="1">The sequence shown here is derived from an EMBL/GenBank/DDBJ whole genome shotgun (WGS) entry which is preliminary data.</text>
</comment>
<keyword evidence="2" id="KW-1185">Reference proteome</keyword>
<dbReference type="RefSeq" id="WP_408180282.1">
    <property type="nucleotide sequence ID" value="NZ_JAQQEZ010000030.1"/>
</dbReference>
<dbReference type="SUPFAM" id="SSF54427">
    <property type="entry name" value="NTF2-like"/>
    <property type="match status" value="1"/>
</dbReference>
<dbReference type="EMBL" id="JAQQEZ010000030">
    <property type="protein sequence ID" value="MFM0005580.1"/>
    <property type="molecule type" value="Genomic_DNA"/>
</dbReference>